<dbReference type="GeneTree" id="ENSGT00940000153394"/>
<feature type="domain" description="Protein kinase" evidence="13">
    <location>
        <begin position="262"/>
        <end position="552"/>
    </location>
</feature>
<dbReference type="Proteomes" id="UP000805418">
    <property type="component" value="Chromosome 12"/>
</dbReference>
<evidence type="ECO:0000256" key="3">
    <source>
        <dbReference type="ARBA" id="ARBA00012513"/>
    </source>
</evidence>
<dbReference type="InterPro" id="IPR000719">
    <property type="entry name" value="Prot_kinase_dom"/>
</dbReference>
<dbReference type="Pfam" id="PF00069">
    <property type="entry name" value="Pkinase"/>
    <property type="match status" value="1"/>
</dbReference>
<dbReference type="GO" id="GO:0004674">
    <property type="term" value="F:protein serine/threonine kinase activity"/>
    <property type="evidence" value="ECO:0000318"/>
    <property type="project" value="GO_Central"/>
</dbReference>
<comment type="cofactor">
    <cofactor evidence="1">
        <name>Mg(2+)</name>
        <dbReference type="ChEBI" id="CHEBI:18420"/>
    </cofactor>
</comment>
<comment type="similarity">
    <text evidence="2">Belongs to the protein kinase superfamily. CAMK Ser/Thr protein kinase family. PIM subfamily.</text>
</comment>
<dbReference type="OrthoDB" id="10252171at2759"/>
<dbReference type="Ensembl" id="ENSCAFT00845018645.1">
    <property type="protein sequence ID" value="ENSCAFP00845014551.1"/>
    <property type="gene ID" value="ENSCAFG00845010485.1"/>
</dbReference>
<keyword evidence="15" id="KW-1185">Reference proteome</keyword>
<dbReference type="GO" id="GO:1904263">
    <property type="term" value="P:positive regulation of TORC1 signaling"/>
    <property type="evidence" value="ECO:0000318"/>
    <property type="project" value="GO_Central"/>
</dbReference>
<evidence type="ECO:0000256" key="2">
    <source>
        <dbReference type="ARBA" id="ARBA00005505"/>
    </source>
</evidence>
<evidence type="ECO:0000256" key="7">
    <source>
        <dbReference type="ARBA" id="ARBA00022777"/>
    </source>
</evidence>
<dbReference type="InterPro" id="IPR051138">
    <property type="entry name" value="PIM_Ser/Thr_kinase"/>
</dbReference>
<name>A0A8I3N634_CANLF</name>
<proteinExistence type="inferred from homology"/>
<feature type="compositionally biased region" description="Gly residues" evidence="12">
    <location>
        <begin position="94"/>
        <end position="113"/>
    </location>
</feature>
<evidence type="ECO:0000256" key="4">
    <source>
        <dbReference type="ARBA" id="ARBA00022527"/>
    </source>
</evidence>
<evidence type="ECO:0000256" key="8">
    <source>
        <dbReference type="ARBA" id="ARBA00022840"/>
    </source>
</evidence>
<reference evidence="14" key="1">
    <citation type="submission" date="2020-03" db="EMBL/GenBank/DDBJ databases">
        <title>Long-read based genome assembly of a Labrador retriever dog.</title>
        <authorList>
            <person name="Eory L."/>
            <person name="Zhang W."/>
            <person name="Schoenebeck J."/>
        </authorList>
    </citation>
    <scope>NUCLEOTIDE SEQUENCE [LARGE SCALE GENOMIC DNA]</scope>
    <source>
        <strain evidence="14">Labrador retriever</strain>
    </source>
</reference>
<accession>A0A8I3N634</accession>
<dbReference type="GO" id="GO:0007346">
    <property type="term" value="P:regulation of mitotic cell cycle"/>
    <property type="evidence" value="ECO:0000318"/>
    <property type="project" value="GO_Central"/>
</dbReference>
<reference evidence="14" key="2">
    <citation type="submission" date="2025-08" db="UniProtKB">
        <authorList>
            <consortium name="Ensembl"/>
        </authorList>
    </citation>
    <scope>IDENTIFICATION</scope>
    <source>
        <strain evidence="14">Boxer</strain>
    </source>
</reference>
<evidence type="ECO:0000313" key="15">
    <source>
        <dbReference type="Proteomes" id="UP000805418"/>
    </source>
</evidence>
<dbReference type="AlphaFoldDB" id="A0A8I3N634"/>
<dbReference type="PANTHER" id="PTHR22984">
    <property type="entry name" value="SERINE/THREONINE-PROTEIN KINASE PIM"/>
    <property type="match status" value="1"/>
</dbReference>
<keyword evidence="5" id="KW-0808">Transferase</keyword>
<dbReference type="Gene3D" id="1.10.510.10">
    <property type="entry name" value="Transferase(Phosphotransferase) domain 1"/>
    <property type="match status" value="1"/>
</dbReference>
<feature type="compositionally biased region" description="Pro residues" evidence="12">
    <location>
        <begin position="37"/>
        <end position="71"/>
    </location>
</feature>
<dbReference type="PROSITE" id="PS50011">
    <property type="entry name" value="PROTEIN_KINASE_DOM"/>
    <property type="match status" value="1"/>
</dbReference>
<dbReference type="EC" id="2.7.11.1" evidence="3"/>
<sequence>MQIGRLVVGWRRAGGGGAGARRRSARGGGRGESPRPAASPPPLLPPPARPRGSPPRPPGEAPPHPRPPARPPTRRRAPPLYSWRLGEPGVCCSGRGGGGGPRGLGGSGGGGGGGRHRQQQQQQQQLRAPSAAALPHEPHEPPTLPPSALPDLAGVSARRQPRQRPQSSSDSPSAFRASRSRSRNAARSLSLSPSRRHSPRRNPGPGSCRSSSRHSPFAATLEVGMLLSKINSLAHLRAAPCNDLHASKLAPGKEKEPLESQYQVGPLLGSGGFGSVYSGIRVADNLPVSGRPAAGRVHWAGVWGRPGVFRPRRGDLMETLRGGWFQVAIKHVEKDRISDWGELPNGTRVPMEVVLLKKVSSGFSGVIRLLDWFERPDSFVLILERPEPVQDLFDFITERGALQEELARSFFWQVLEAVRHCHNCGVLHRDIKDENILIDLNRGELKLIDFGSGALLKDTVYTDFDGTRVYSPPEWIRYHRYHGRSAAVWSLGILLYDMVCGDIPFEHDEEIIRGQVFFRQRVSSECQHLIRWCLALRPSDRPSFEEIQKPPMDARCPPAPGKQLRSICTACHQGPANSSFSGRFSPPHQMLVRCSREGKRLFPAS</sequence>
<feature type="region of interest" description="Disordered" evidence="12">
    <location>
        <begin position="1"/>
        <end position="214"/>
    </location>
</feature>
<feature type="compositionally biased region" description="Low complexity" evidence="12">
    <location>
        <begin position="119"/>
        <end position="135"/>
    </location>
</feature>
<evidence type="ECO:0000256" key="11">
    <source>
        <dbReference type="ARBA" id="ARBA00048679"/>
    </source>
</evidence>
<dbReference type="InterPro" id="IPR008271">
    <property type="entry name" value="Ser/Thr_kinase_AS"/>
</dbReference>
<keyword evidence="8" id="KW-0067">ATP-binding</keyword>
<comment type="catalytic activity">
    <reaction evidence="10">
        <text>L-threonyl-[protein] + ATP = O-phospho-L-threonyl-[protein] + ADP + H(+)</text>
        <dbReference type="Rhea" id="RHEA:46608"/>
        <dbReference type="Rhea" id="RHEA-COMP:11060"/>
        <dbReference type="Rhea" id="RHEA-COMP:11605"/>
        <dbReference type="ChEBI" id="CHEBI:15378"/>
        <dbReference type="ChEBI" id="CHEBI:30013"/>
        <dbReference type="ChEBI" id="CHEBI:30616"/>
        <dbReference type="ChEBI" id="CHEBI:61977"/>
        <dbReference type="ChEBI" id="CHEBI:456216"/>
        <dbReference type="EC" id="2.7.11.1"/>
    </reaction>
</comment>
<keyword evidence="9" id="KW-0460">Magnesium</keyword>
<evidence type="ECO:0000256" key="1">
    <source>
        <dbReference type="ARBA" id="ARBA00001946"/>
    </source>
</evidence>
<evidence type="ECO:0000256" key="10">
    <source>
        <dbReference type="ARBA" id="ARBA00047899"/>
    </source>
</evidence>
<keyword evidence="6" id="KW-0547">Nucleotide-binding</keyword>
<dbReference type="FunFam" id="1.10.510.10:FF:000209">
    <property type="entry name" value="Serine/threonine-protein kinase pim-1"/>
    <property type="match status" value="1"/>
</dbReference>
<organism evidence="14 15">
    <name type="scientific">Canis lupus familiaris</name>
    <name type="common">Dog</name>
    <name type="synonym">Canis familiaris</name>
    <dbReference type="NCBI Taxonomy" id="9615"/>
    <lineage>
        <taxon>Eukaryota</taxon>
        <taxon>Metazoa</taxon>
        <taxon>Chordata</taxon>
        <taxon>Craniata</taxon>
        <taxon>Vertebrata</taxon>
        <taxon>Euteleostomi</taxon>
        <taxon>Mammalia</taxon>
        <taxon>Eutheria</taxon>
        <taxon>Laurasiatheria</taxon>
        <taxon>Carnivora</taxon>
        <taxon>Caniformia</taxon>
        <taxon>Canidae</taxon>
        <taxon>Canis</taxon>
    </lineage>
</organism>
<dbReference type="GO" id="GO:0005524">
    <property type="term" value="F:ATP binding"/>
    <property type="evidence" value="ECO:0007669"/>
    <property type="project" value="UniProtKB-KW"/>
</dbReference>
<protein>
    <recommendedName>
        <fullName evidence="3">non-specific serine/threonine protein kinase</fullName>
        <ecNumber evidence="3">2.7.11.1</ecNumber>
    </recommendedName>
</protein>
<dbReference type="FunFam" id="3.30.200.20:FF:001225">
    <property type="entry name" value="Pim-1 proto-oncogene, serine/threonine kinase"/>
    <property type="match status" value="1"/>
</dbReference>
<evidence type="ECO:0000256" key="12">
    <source>
        <dbReference type="SAM" id="MobiDB-lite"/>
    </source>
</evidence>
<dbReference type="GO" id="GO:0005737">
    <property type="term" value="C:cytoplasm"/>
    <property type="evidence" value="ECO:0000318"/>
    <property type="project" value="GO_Central"/>
</dbReference>
<evidence type="ECO:0000256" key="6">
    <source>
        <dbReference type="ARBA" id="ARBA00022741"/>
    </source>
</evidence>
<gene>
    <name evidence="14" type="primary">LOC119881670</name>
</gene>
<dbReference type="InterPro" id="IPR011009">
    <property type="entry name" value="Kinase-like_dom_sf"/>
</dbReference>
<dbReference type="SUPFAM" id="SSF56112">
    <property type="entry name" value="Protein kinase-like (PK-like)"/>
    <property type="match status" value="1"/>
</dbReference>
<evidence type="ECO:0000256" key="9">
    <source>
        <dbReference type="ARBA" id="ARBA00022842"/>
    </source>
</evidence>
<keyword evidence="4" id="KW-0723">Serine/threonine-protein kinase</keyword>
<evidence type="ECO:0000313" key="14">
    <source>
        <dbReference type="Ensembl" id="ENSCAFP00845014551.1"/>
    </source>
</evidence>
<reference evidence="14" key="3">
    <citation type="submission" date="2025-09" db="UniProtKB">
        <authorList>
            <consortium name="Ensembl"/>
        </authorList>
    </citation>
    <scope>IDENTIFICATION</scope>
    <source>
        <strain evidence="14">Boxer</strain>
    </source>
</reference>
<evidence type="ECO:0000259" key="13">
    <source>
        <dbReference type="PROSITE" id="PS50011"/>
    </source>
</evidence>
<dbReference type="PANTHER" id="PTHR22984:SF29">
    <property type="entry name" value="SERINE_THREONINE-PROTEIN KINASE PIM-1"/>
    <property type="match status" value="1"/>
</dbReference>
<comment type="catalytic activity">
    <reaction evidence="11">
        <text>L-seryl-[protein] + ATP = O-phospho-L-seryl-[protein] + ADP + H(+)</text>
        <dbReference type="Rhea" id="RHEA:17989"/>
        <dbReference type="Rhea" id="RHEA-COMP:9863"/>
        <dbReference type="Rhea" id="RHEA-COMP:11604"/>
        <dbReference type="ChEBI" id="CHEBI:15378"/>
        <dbReference type="ChEBI" id="CHEBI:29999"/>
        <dbReference type="ChEBI" id="CHEBI:30616"/>
        <dbReference type="ChEBI" id="CHEBI:83421"/>
        <dbReference type="ChEBI" id="CHEBI:456216"/>
        <dbReference type="EC" id="2.7.11.1"/>
    </reaction>
</comment>
<keyword evidence="7" id="KW-0418">Kinase</keyword>
<dbReference type="Gene3D" id="3.30.200.20">
    <property type="entry name" value="Phosphorylase Kinase, domain 1"/>
    <property type="match status" value="2"/>
</dbReference>
<dbReference type="SMART" id="SM00220">
    <property type="entry name" value="S_TKc"/>
    <property type="match status" value="1"/>
</dbReference>
<dbReference type="PROSITE" id="PS00108">
    <property type="entry name" value="PROTEIN_KINASE_ST"/>
    <property type="match status" value="1"/>
</dbReference>
<evidence type="ECO:0000256" key="5">
    <source>
        <dbReference type="ARBA" id="ARBA00022679"/>
    </source>
</evidence>
<dbReference type="GO" id="GO:0043066">
    <property type="term" value="P:negative regulation of apoptotic process"/>
    <property type="evidence" value="ECO:0000318"/>
    <property type="project" value="GO_Central"/>
</dbReference>
<feature type="compositionally biased region" description="Low complexity" evidence="12">
    <location>
        <begin position="149"/>
        <end position="177"/>
    </location>
</feature>